<dbReference type="Gene3D" id="3.60.10.10">
    <property type="entry name" value="Endonuclease/exonuclease/phosphatase"/>
    <property type="match status" value="1"/>
</dbReference>
<name>A0A6H0KU59_9BACE</name>
<sequence>MLKVQLTGILIWLCINAVQAKGVEIKVLQMNIWQEGTMVKGGFEAIADEISRLEPDIVMFSEVRNYHGKMFISRILHALKERGKTYYGENSPLDVGILSKYPIEKQAPNRPSEGDAGSVLKARIRINGQTVVVYSAHLDYTHYACYLPRGYSGVTWKKLDTPVTDRIKVEKANRESMRDEAIFHFIEDSKKEKGNIILLGGDFNEPSHLDWNEKTKDLWDHHGTIVRWDCSTMLMEAGFKDAYRTKYPNPVTHPGFTFPSDNKGVPEQKLSWAPEADERDRIDFIYYMPSKRIKLKDAVIVGPAQSIIRGKRMEENSNDRFIEPLDVWPTDHKAVMVIFCIK</sequence>
<evidence type="ECO:0000313" key="2">
    <source>
        <dbReference type="EMBL" id="QIU96862.1"/>
    </source>
</evidence>
<accession>A0A6H0KU59</accession>
<dbReference type="SUPFAM" id="SSF56219">
    <property type="entry name" value="DNase I-like"/>
    <property type="match status" value="1"/>
</dbReference>
<dbReference type="PANTHER" id="PTHR41349">
    <property type="match status" value="1"/>
</dbReference>
<dbReference type="KEGG" id="bfc:BacF7301_23105"/>
<dbReference type="Pfam" id="PF03372">
    <property type="entry name" value="Exo_endo_phos"/>
    <property type="match status" value="1"/>
</dbReference>
<protein>
    <submittedName>
        <fullName evidence="2">Endonuclease/exonuclease/phosphatase family protein</fullName>
    </submittedName>
</protein>
<dbReference type="RefSeq" id="WP_167966540.1">
    <property type="nucleotide sequence ID" value="NZ_CP050831.1"/>
</dbReference>
<proteinExistence type="predicted"/>
<dbReference type="GO" id="GO:0004527">
    <property type="term" value="F:exonuclease activity"/>
    <property type="evidence" value="ECO:0007669"/>
    <property type="project" value="UniProtKB-KW"/>
</dbReference>
<keyword evidence="2" id="KW-0269">Exonuclease</keyword>
<evidence type="ECO:0000313" key="3">
    <source>
        <dbReference type="Proteomes" id="UP000501780"/>
    </source>
</evidence>
<keyword evidence="2" id="KW-0378">Hydrolase</keyword>
<dbReference type="AlphaFoldDB" id="A0A6H0KU59"/>
<keyword evidence="3" id="KW-1185">Reference proteome</keyword>
<dbReference type="GO" id="GO:0004519">
    <property type="term" value="F:endonuclease activity"/>
    <property type="evidence" value="ECO:0007669"/>
    <property type="project" value="UniProtKB-KW"/>
</dbReference>
<evidence type="ECO:0000259" key="1">
    <source>
        <dbReference type="Pfam" id="PF03372"/>
    </source>
</evidence>
<dbReference type="Proteomes" id="UP000501780">
    <property type="component" value="Chromosome"/>
</dbReference>
<feature type="domain" description="Endonuclease/exonuclease/phosphatase" evidence="1">
    <location>
        <begin position="44"/>
        <end position="332"/>
    </location>
</feature>
<dbReference type="InterPro" id="IPR005135">
    <property type="entry name" value="Endo/exonuclease/phosphatase"/>
</dbReference>
<organism evidence="2 3">
    <name type="scientific">Bacteroides faecium</name>
    <dbReference type="NCBI Taxonomy" id="2715212"/>
    <lineage>
        <taxon>Bacteria</taxon>
        <taxon>Pseudomonadati</taxon>
        <taxon>Bacteroidota</taxon>
        <taxon>Bacteroidia</taxon>
        <taxon>Bacteroidales</taxon>
        <taxon>Bacteroidaceae</taxon>
        <taxon>Bacteroides</taxon>
    </lineage>
</organism>
<dbReference type="PANTHER" id="PTHR41349:SF1">
    <property type="entry name" value="PROTEIN CBG08683"/>
    <property type="match status" value="1"/>
</dbReference>
<dbReference type="EMBL" id="CP050831">
    <property type="protein sequence ID" value="QIU96862.1"/>
    <property type="molecule type" value="Genomic_DNA"/>
</dbReference>
<keyword evidence="2" id="KW-0540">Nuclease</keyword>
<gene>
    <name evidence="2" type="ORF">BacF7301_23105</name>
</gene>
<keyword evidence="2" id="KW-0255">Endonuclease</keyword>
<reference evidence="2 3" key="1">
    <citation type="submission" date="2020-03" db="EMBL/GenBank/DDBJ databases">
        <title>Genomic analysis of Bacteroides faecium CBA7301.</title>
        <authorList>
            <person name="Kim J."/>
            <person name="Roh S.W."/>
        </authorList>
    </citation>
    <scope>NUCLEOTIDE SEQUENCE [LARGE SCALE GENOMIC DNA]</scope>
    <source>
        <strain evidence="2 3">CBA7301</strain>
    </source>
</reference>
<dbReference type="InterPro" id="IPR036691">
    <property type="entry name" value="Endo/exonu/phosph_ase_sf"/>
</dbReference>